<proteinExistence type="predicted"/>
<dbReference type="EMBL" id="PQFF01000275">
    <property type="protein sequence ID" value="RHZ67421.1"/>
    <property type="molecule type" value="Genomic_DNA"/>
</dbReference>
<sequence>MQNDTEYIGRKKSIKKYNNNIIFIKYSPSFNENIKQKPINNHNLRSNTIYLSRKYKESNKGGYGPKLNKNLETNLQPSEADLDIDIDDLFEIPSVEVFLELTNNLTDESSTKQKQWWEYCIKKKFDIVLLTETRLKEKRAKFTFLKEKLKAKEKDALYYDCFWASNENGAREQGVGFMIQHDLAKHIYKIDKFQDRAISFNIAKQKQWWEYCIKKKFDIVLLTETRLKEKRAKFTFLKEKLKAKEKDALYYDCFWASNENGAREQGVGFMIQHDLAKHIYKIDKFQDRAISLYFSFRGKIIMCIINVYEYANKMDHIKKGKNLTKWIENQIIEAQRKNYIFFVMGDFNGVVNPKLDRINSTLKRIETKLLEMLTYRDYQDYTCTQNYFGAPKLQFWGKKSK</sequence>
<evidence type="ECO:0000313" key="1">
    <source>
        <dbReference type="EMBL" id="RHZ67421.1"/>
    </source>
</evidence>
<keyword evidence="2" id="KW-1185">Reference proteome</keyword>
<dbReference type="OrthoDB" id="410104at2759"/>
<accession>A0A397HW05</accession>
<evidence type="ECO:0000313" key="2">
    <source>
        <dbReference type="Proteomes" id="UP000266861"/>
    </source>
</evidence>
<organism evidence="1 2">
    <name type="scientific">Diversispora epigaea</name>
    <dbReference type="NCBI Taxonomy" id="1348612"/>
    <lineage>
        <taxon>Eukaryota</taxon>
        <taxon>Fungi</taxon>
        <taxon>Fungi incertae sedis</taxon>
        <taxon>Mucoromycota</taxon>
        <taxon>Glomeromycotina</taxon>
        <taxon>Glomeromycetes</taxon>
        <taxon>Diversisporales</taxon>
        <taxon>Diversisporaceae</taxon>
        <taxon>Diversispora</taxon>
    </lineage>
</organism>
<name>A0A397HW05_9GLOM</name>
<evidence type="ECO:0008006" key="3">
    <source>
        <dbReference type="Google" id="ProtNLM"/>
    </source>
</evidence>
<dbReference type="AlphaFoldDB" id="A0A397HW05"/>
<dbReference type="SUPFAM" id="SSF56219">
    <property type="entry name" value="DNase I-like"/>
    <property type="match status" value="1"/>
</dbReference>
<comment type="caution">
    <text evidence="1">The sequence shown here is derived from an EMBL/GenBank/DDBJ whole genome shotgun (WGS) entry which is preliminary data.</text>
</comment>
<dbReference type="Gene3D" id="3.60.10.10">
    <property type="entry name" value="Endonuclease/exonuclease/phosphatase"/>
    <property type="match status" value="2"/>
</dbReference>
<protein>
    <recommendedName>
        <fullName evidence="3">Endonuclease/exonuclease/phosphatase domain-containing protein</fullName>
    </recommendedName>
</protein>
<reference evidence="1 2" key="1">
    <citation type="submission" date="2018-08" db="EMBL/GenBank/DDBJ databases">
        <title>Genome and evolution of the arbuscular mycorrhizal fungus Diversispora epigaea (formerly Glomus versiforme) and its bacterial endosymbionts.</title>
        <authorList>
            <person name="Sun X."/>
            <person name="Fei Z."/>
            <person name="Harrison M."/>
        </authorList>
    </citation>
    <scope>NUCLEOTIDE SEQUENCE [LARGE SCALE GENOMIC DNA]</scope>
    <source>
        <strain evidence="1 2">IT104</strain>
    </source>
</reference>
<dbReference type="Proteomes" id="UP000266861">
    <property type="component" value="Unassembled WGS sequence"/>
</dbReference>
<gene>
    <name evidence="1" type="ORF">Glove_301g41</name>
</gene>
<dbReference type="InterPro" id="IPR036691">
    <property type="entry name" value="Endo/exonu/phosph_ase_sf"/>
</dbReference>